<dbReference type="SUPFAM" id="SSF51556">
    <property type="entry name" value="Metallo-dependent hydrolases"/>
    <property type="match status" value="1"/>
</dbReference>
<feature type="chain" id="PRO_5012685130" description="Amidohydrolase 3 domain-containing protein" evidence="1">
    <location>
        <begin position="20"/>
        <end position="600"/>
    </location>
</feature>
<dbReference type="Gene3D" id="3.20.20.140">
    <property type="entry name" value="Metal-dependent hydrolases"/>
    <property type="match status" value="1"/>
</dbReference>
<dbReference type="EMBL" id="FUZU01000001">
    <property type="protein sequence ID" value="SKC53661.1"/>
    <property type="molecule type" value="Genomic_DNA"/>
</dbReference>
<keyword evidence="1" id="KW-0732">Signal</keyword>
<dbReference type="AlphaFoldDB" id="A0A1T5JQH0"/>
<dbReference type="Gene3D" id="2.30.40.10">
    <property type="entry name" value="Urease, subunit C, domain 1"/>
    <property type="match status" value="1"/>
</dbReference>
<evidence type="ECO:0000313" key="3">
    <source>
        <dbReference type="EMBL" id="SKC53661.1"/>
    </source>
</evidence>
<dbReference type="PANTHER" id="PTHR22642:SF21">
    <property type="entry name" value="PERIPLASMIC PROTEIN"/>
    <property type="match status" value="1"/>
</dbReference>
<evidence type="ECO:0000259" key="2">
    <source>
        <dbReference type="Pfam" id="PF07969"/>
    </source>
</evidence>
<dbReference type="GO" id="GO:0016810">
    <property type="term" value="F:hydrolase activity, acting on carbon-nitrogen (but not peptide) bonds"/>
    <property type="evidence" value="ECO:0007669"/>
    <property type="project" value="InterPro"/>
</dbReference>
<feature type="signal peptide" evidence="1">
    <location>
        <begin position="1"/>
        <end position="19"/>
    </location>
</feature>
<sequence length="600" mass="66846">MKKLLVVLVATVFALALKAQSSAPFVGADLILYNAKINAQSLSQPEASALAVKRGRIYAVGTDAEILGLKDSNTKLIDAGGRRLIPGINDAHTHVLNERSYNYVLRWDGVPTLKRALEMLSEQATRTPEGQWVKVIGGWSPYQFKEKRFPTIQEIRKAVPNRPVIVQYAYNRAFLNELAMKALGVGTDRFPSVPGTEFEKDKKGNYTGVVQANTFLFVSLEYMVPQADSGEQLNSLIYVINDLNRFGITSAVDAASLDAYPQGHAPLGLLARENRLNIRIPFIDLQFGDVSSPSLVDAEINAILKKAPISPGENMHPTMAHGHEYQGTGEVLRLELHDHENFDRPAVIINKDTMRYYIEKDITKLVKRRIPFRMHISYNENITPFLDALENINRKTPLDGLRWSIEHAETITPENIARVKKLGGGISLDIKMALHGEGFIKTYGLEKALQTPRLRALVDSGIPLAMTTDAFRASTYNPWIGISWMVTGKSVSGTEILAKDNRLTREEALRLFTYGPTWFEQHENEMGKIVPGNLADFALLSSDYFTIHEDEIKNINSVLTIVDGRVVFGTGKYSSLATQLPEVIPSWSPVKYLGGYYKGN</sequence>
<evidence type="ECO:0000256" key="1">
    <source>
        <dbReference type="SAM" id="SignalP"/>
    </source>
</evidence>
<name>A0A1T5JQH0_9BACT</name>
<dbReference type="InterPro" id="IPR011059">
    <property type="entry name" value="Metal-dep_hydrolase_composite"/>
</dbReference>
<dbReference type="Gene3D" id="3.10.310.70">
    <property type="match status" value="1"/>
</dbReference>
<protein>
    <recommendedName>
        <fullName evidence="2">Amidohydrolase 3 domain-containing protein</fullName>
    </recommendedName>
</protein>
<dbReference type="Proteomes" id="UP000190961">
    <property type="component" value="Unassembled WGS sequence"/>
</dbReference>
<gene>
    <name evidence="3" type="ORF">SAMN05660236_1371</name>
</gene>
<dbReference type="STRING" id="688867.SAMN05660236_1371"/>
<keyword evidence="4" id="KW-1185">Reference proteome</keyword>
<dbReference type="InterPro" id="IPR032466">
    <property type="entry name" value="Metal_Hydrolase"/>
</dbReference>
<feature type="domain" description="Amidohydrolase 3" evidence="2">
    <location>
        <begin position="76"/>
        <end position="568"/>
    </location>
</feature>
<dbReference type="PANTHER" id="PTHR22642">
    <property type="entry name" value="IMIDAZOLONEPROPIONASE"/>
    <property type="match status" value="1"/>
</dbReference>
<dbReference type="RefSeq" id="WP_221408874.1">
    <property type="nucleotide sequence ID" value="NZ_FUZU01000001.1"/>
</dbReference>
<evidence type="ECO:0000313" key="4">
    <source>
        <dbReference type="Proteomes" id="UP000190961"/>
    </source>
</evidence>
<dbReference type="Pfam" id="PF07969">
    <property type="entry name" value="Amidohydro_3"/>
    <property type="match status" value="1"/>
</dbReference>
<dbReference type="SUPFAM" id="SSF51338">
    <property type="entry name" value="Composite domain of metallo-dependent hydrolases"/>
    <property type="match status" value="1"/>
</dbReference>
<proteinExistence type="predicted"/>
<organism evidence="3 4">
    <name type="scientific">Ohtaekwangia koreensis</name>
    <dbReference type="NCBI Taxonomy" id="688867"/>
    <lineage>
        <taxon>Bacteria</taxon>
        <taxon>Pseudomonadati</taxon>
        <taxon>Bacteroidota</taxon>
        <taxon>Cytophagia</taxon>
        <taxon>Cytophagales</taxon>
        <taxon>Fulvivirgaceae</taxon>
        <taxon>Ohtaekwangia</taxon>
    </lineage>
</organism>
<reference evidence="3 4" key="1">
    <citation type="submission" date="2017-02" db="EMBL/GenBank/DDBJ databases">
        <authorList>
            <person name="Peterson S.W."/>
        </authorList>
    </citation>
    <scope>NUCLEOTIDE SEQUENCE [LARGE SCALE GENOMIC DNA]</scope>
    <source>
        <strain evidence="3 4">DSM 25262</strain>
    </source>
</reference>
<accession>A0A1T5JQH0</accession>
<dbReference type="InterPro" id="IPR013108">
    <property type="entry name" value="Amidohydro_3"/>
</dbReference>